<evidence type="ECO:0000313" key="13">
    <source>
        <dbReference type="EMBL" id="KAK5778765.1"/>
    </source>
</evidence>
<evidence type="ECO:0000256" key="2">
    <source>
        <dbReference type="ARBA" id="ARBA00004496"/>
    </source>
</evidence>
<dbReference type="InterPro" id="IPR036397">
    <property type="entry name" value="RNaseH_sf"/>
</dbReference>
<comment type="similarity">
    <text evidence="3">Belongs to the REXO1/REXO3 family.</text>
</comment>
<keyword evidence="6" id="KW-0540">Nuclease</keyword>
<evidence type="ECO:0000256" key="6">
    <source>
        <dbReference type="ARBA" id="ARBA00022722"/>
    </source>
</evidence>
<proteinExistence type="inferred from homology"/>
<organism evidence="13 14">
    <name type="scientific">Arxiozyma heterogenica</name>
    <dbReference type="NCBI Taxonomy" id="278026"/>
    <lineage>
        <taxon>Eukaryota</taxon>
        <taxon>Fungi</taxon>
        <taxon>Dikarya</taxon>
        <taxon>Ascomycota</taxon>
        <taxon>Saccharomycotina</taxon>
        <taxon>Saccharomycetes</taxon>
        <taxon>Saccharomycetales</taxon>
        <taxon>Saccharomycetaceae</taxon>
        <taxon>Arxiozyma</taxon>
    </lineage>
</organism>
<dbReference type="GO" id="GO:0004527">
    <property type="term" value="F:exonuclease activity"/>
    <property type="evidence" value="ECO:0007669"/>
    <property type="project" value="UniProtKB-KW"/>
</dbReference>
<dbReference type="SUPFAM" id="SSF53098">
    <property type="entry name" value="Ribonuclease H-like"/>
    <property type="match status" value="1"/>
</dbReference>
<comment type="function">
    <text evidence="10">3' to 5' exoribonuclease required for proper 3' end maturation of MRP RNA and of the U5L snRNA.</text>
</comment>
<keyword evidence="7" id="KW-0378">Hydrolase</keyword>
<dbReference type="GO" id="GO:0005737">
    <property type="term" value="C:cytoplasm"/>
    <property type="evidence" value="ECO:0007669"/>
    <property type="project" value="UniProtKB-SubCell"/>
</dbReference>
<dbReference type="CDD" id="cd06145">
    <property type="entry name" value="REX1_like"/>
    <property type="match status" value="1"/>
</dbReference>
<comment type="subcellular location">
    <subcellularLocation>
        <location evidence="2">Cytoplasm</location>
    </subcellularLocation>
    <subcellularLocation>
        <location evidence="1">Nucleus</location>
    </subcellularLocation>
</comment>
<dbReference type="InterPro" id="IPR012337">
    <property type="entry name" value="RNaseH-like_sf"/>
</dbReference>
<protein>
    <recommendedName>
        <fullName evidence="11">RNA exonuclease 3</fullName>
    </recommendedName>
</protein>
<evidence type="ECO:0000256" key="3">
    <source>
        <dbReference type="ARBA" id="ARBA00006357"/>
    </source>
</evidence>
<feature type="domain" description="Exonuclease" evidence="12">
    <location>
        <begin position="252"/>
        <end position="409"/>
    </location>
</feature>
<dbReference type="PANTHER" id="PTHR12801">
    <property type="entry name" value="RNA EXONUCLEASE REXO1 / RECO3 FAMILY MEMBER-RELATED"/>
    <property type="match status" value="1"/>
</dbReference>
<dbReference type="GO" id="GO:0005634">
    <property type="term" value="C:nucleus"/>
    <property type="evidence" value="ECO:0007669"/>
    <property type="project" value="UniProtKB-SubCell"/>
</dbReference>
<keyword evidence="14" id="KW-1185">Reference proteome</keyword>
<evidence type="ECO:0000259" key="12">
    <source>
        <dbReference type="SMART" id="SM00479"/>
    </source>
</evidence>
<dbReference type="InterPro" id="IPR013520">
    <property type="entry name" value="Ribonucl_H"/>
</dbReference>
<dbReference type="Proteomes" id="UP001306508">
    <property type="component" value="Unassembled WGS sequence"/>
</dbReference>
<evidence type="ECO:0000256" key="4">
    <source>
        <dbReference type="ARBA" id="ARBA00022490"/>
    </source>
</evidence>
<evidence type="ECO:0000256" key="7">
    <source>
        <dbReference type="ARBA" id="ARBA00022801"/>
    </source>
</evidence>
<gene>
    <name evidence="13" type="ORF">RI543_003688</name>
</gene>
<evidence type="ECO:0000256" key="1">
    <source>
        <dbReference type="ARBA" id="ARBA00004123"/>
    </source>
</evidence>
<evidence type="ECO:0000256" key="10">
    <source>
        <dbReference type="ARBA" id="ARBA00037201"/>
    </source>
</evidence>
<evidence type="ECO:0000256" key="5">
    <source>
        <dbReference type="ARBA" id="ARBA00022552"/>
    </source>
</evidence>
<dbReference type="SMART" id="SM00479">
    <property type="entry name" value="EXOIII"/>
    <property type="match status" value="1"/>
</dbReference>
<name>A0AAN7WKF6_9SACH</name>
<keyword evidence="4" id="KW-0963">Cytoplasm</keyword>
<comment type="caution">
    <text evidence="13">The sequence shown here is derived from an EMBL/GenBank/DDBJ whole genome shotgun (WGS) entry which is preliminary data.</text>
</comment>
<dbReference type="GO" id="GO:0006364">
    <property type="term" value="P:rRNA processing"/>
    <property type="evidence" value="ECO:0007669"/>
    <property type="project" value="UniProtKB-KW"/>
</dbReference>
<dbReference type="GO" id="GO:0010629">
    <property type="term" value="P:negative regulation of gene expression"/>
    <property type="evidence" value="ECO:0007669"/>
    <property type="project" value="UniProtKB-ARBA"/>
</dbReference>
<dbReference type="GO" id="GO:0003676">
    <property type="term" value="F:nucleic acid binding"/>
    <property type="evidence" value="ECO:0007669"/>
    <property type="project" value="InterPro"/>
</dbReference>
<evidence type="ECO:0000256" key="9">
    <source>
        <dbReference type="ARBA" id="ARBA00023242"/>
    </source>
</evidence>
<keyword evidence="8" id="KW-0269">Exonuclease</keyword>
<evidence type="ECO:0000313" key="14">
    <source>
        <dbReference type="Proteomes" id="UP001306508"/>
    </source>
</evidence>
<evidence type="ECO:0000256" key="8">
    <source>
        <dbReference type="ARBA" id="ARBA00022839"/>
    </source>
</evidence>
<evidence type="ECO:0000256" key="11">
    <source>
        <dbReference type="ARBA" id="ARBA00039985"/>
    </source>
</evidence>
<keyword evidence="9" id="KW-0539">Nucleus</keyword>
<dbReference type="InterPro" id="IPR047021">
    <property type="entry name" value="REXO1/3/4-like"/>
</dbReference>
<dbReference type="EMBL" id="JAWIZZ010000051">
    <property type="protein sequence ID" value="KAK5778765.1"/>
    <property type="molecule type" value="Genomic_DNA"/>
</dbReference>
<dbReference type="Gene3D" id="3.30.420.10">
    <property type="entry name" value="Ribonuclease H-like superfamily/Ribonuclease H"/>
    <property type="match status" value="1"/>
</dbReference>
<keyword evidence="5" id="KW-0698">rRNA processing</keyword>
<sequence length="417" mass="48362">MSETSLRPVDLVNQPAQYQDRYKIVHKLYDHLVKLKGEKHSQRWIKLAVMLEAHVAKLSKSNQGYRFTINVLIRDLIKHKGNINKIVVAGRPLIPGNNRSDRIENIDSGSSILLRNVNNILEELNKLVLDEDQMSRNSYITRRQVNEYVGELRDTASVNRSLYVDCSRCMMKFKRTDIKRKVMCKYHPSKKIYNFDKKIYEYPCCGETSESVSSQRLGCQVFQHHVFKDEGYSLLSKISPFVDTEKVDGETNVISIDCEMGFTTLGYEMIRLTMIDFFTSRVLFDKVTRPIGEIIDLNSRYSGIYEINKDNSISYEEVLKEILGPRMINKNSILIGHGFENDLNVIRLIHDKCIDTSIMFLRKDKYKQALKDLAFKMLGTKIQMGEHDSAIDAITTMNLVKKYLNIPLDKKDWDMKT</sequence>
<dbReference type="InterPro" id="IPR034922">
    <property type="entry name" value="REX1-like_exo"/>
</dbReference>
<dbReference type="PANTHER" id="PTHR12801:SF118">
    <property type="entry name" value="RNA EXONUCLEASE 3"/>
    <property type="match status" value="1"/>
</dbReference>
<dbReference type="AlphaFoldDB" id="A0AAN7WKF6"/>
<reference evidence="14" key="1">
    <citation type="submission" date="2023-07" db="EMBL/GenBank/DDBJ databases">
        <title>A draft genome of Kazachstania heterogenica Y-27499.</title>
        <authorList>
            <person name="Donic C."/>
            <person name="Kralova J.S."/>
            <person name="Fidel L."/>
            <person name="Ben-Dor S."/>
            <person name="Jung S."/>
        </authorList>
    </citation>
    <scope>NUCLEOTIDE SEQUENCE [LARGE SCALE GENOMIC DNA]</scope>
    <source>
        <strain evidence="14">Y27499</strain>
    </source>
</reference>
<dbReference type="FunFam" id="3.30.420.10:FF:000031">
    <property type="entry name" value="RNA exonuclease 1"/>
    <property type="match status" value="1"/>
</dbReference>
<accession>A0AAN7WKF6</accession>